<evidence type="ECO:0000313" key="1">
    <source>
        <dbReference type="EMBL" id="MDN0075790.1"/>
    </source>
</evidence>
<keyword evidence="2" id="KW-1185">Reference proteome</keyword>
<evidence type="ECO:0000313" key="2">
    <source>
        <dbReference type="Proteomes" id="UP001168540"/>
    </source>
</evidence>
<proteinExistence type="predicted"/>
<dbReference type="Proteomes" id="UP001168540">
    <property type="component" value="Unassembled WGS sequence"/>
</dbReference>
<name>A0ABT7XPU4_9NEIS</name>
<dbReference type="EMBL" id="JAUEDK010000022">
    <property type="protein sequence ID" value="MDN0075790.1"/>
    <property type="molecule type" value="Genomic_DNA"/>
</dbReference>
<sequence length="196" mass="20588">MNEVCDSLSIARASLSLQSARPLCALALLTDVEHAMPGTPQLPPAEALELTPLRLSEALLPDIRLLAMLSATLRANLEAAPTPVRLTDASDWLAARIAVLGLTHVLVTPAQLPELDEANRRLQALAQRFDLSVSPASPVLLPAVLPAEVGVLRGWCAAEPAASGRGAGLVDASRRVHRAARRRLAGLFTALGLAAD</sequence>
<organism evidence="1 2">
    <name type="scientific">Crenobacter oryzisoli</name>
    <dbReference type="NCBI Taxonomy" id="3056844"/>
    <lineage>
        <taxon>Bacteria</taxon>
        <taxon>Pseudomonadati</taxon>
        <taxon>Pseudomonadota</taxon>
        <taxon>Betaproteobacteria</taxon>
        <taxon>Neisseriales</taxon>
        <taxon>Neisseriaceae</taxon>
        <taxon>Crenobacter</taxon>
    </lineage>
</organism>
<reference evidence="1" key="1">
    <citation type="submission" date="2023-06" db="EMBL/GenBank/DDBJ databases">
        <authorList>
            <person name="Zhang S."/>
        </authorList>
    </citation>
    <scope>NUCLEOTIDE SEQUENCE</scope>
    <source>
        <strain evidence="1">SG2303</strain>
    </source>
</reference>
<gene>
    <name evidence="1" type="ORF">QU481_12930</name>
</gene>
<accession>A0ABT7XPU4</accession>
<comment type="caution">
    <text evidence="1">The sequence shown here is derived from an EMBL/GenBank/DDBJ whole genome shotgun (WGS) entry which is preliminary data.</text>
</comment>
<dbReference type="RefSeq" id="WP_289830432.1">
    <property type="nucleotide sequence ID" value="NZ_JAUEDK010000022.1"/>
</dbReference>
<protein>
    <submittedName>
        <fullName evidence="1">Uncharacterized protein</fullName>
    </submittedName>
</protein>